<evidence type="ECO:0000313" key="3">
    <source>
        <dbReference type="Proteomes" id="UP000515125"/>
    </source>
</evidence>
<dbReference type="Pfam" id="PF23634">
    <property type="entry name" value="PH_CERLI1"/>
    <property type="match status" value="1"/>
</dbReference>
<protein>
    <submittedName>
        <fullName evidence="4">Uncharacterized protein LOC34618389</fullName>
    </submittedName>
</protein>
<reference evidence="4" key="1">
    <citation type="submission" date="2025-08" db="UniProtKB">
        <authorList>
            <consortium name="RefSeq"/>
        </authorList>
    </citation>
    <scope>IDENTIFICATION</scope>
</reference>
<dbReference type="InterPro" id="IPR056293">
    <property type="entry name" value="PH_CERLI1"/>
</dbReference>
<dbReference type="RefSeq" id="XP_026191243.1">
    <property type="nucleotide sequence ID" value="XM_026335458.1"/>
</dbReference>
<feature type="region of interest" description="Disordered" evidence="1">
    <location>
        <begin position="423"/>
        <end position="462"/>
    </location>
</feature>
<evidence type="ECO:0000259" key="2">
    <source>
        <dbReference type="Pfam" id="PF23634"/>
    </source>
</evidence>
<accession>A0A6P6RTT9</accession>
<proteinExistence type="predicted"/>
<dbReference type="AlphaFoldDB" id="A0A6P6RTT9"/>
<organism evidence="3 4">
    <name type="scientific">Cyclospora cayetanensis</name>
    <dbReference type="NCBI Taxonomy" id="88456"/>
    <lineage>
        <taxon>Eukaryota</taxon>
        <taxon>Sar</taxon>
        <taxon>Alveolata</taxon>
        <taxon>Apicomplexa</taxon>
        <taxon>Conoidasida</taxon>
        <taxon>Coccidia</taxon>
        <taxon>Eucoccidiorida</taxon>
        <taxon>Eimeriorina</taxon>
        <taxon>Eimeriidae</taxon>
        <taxon>Cyclospora</taxon>
    </lineage>
</organism>
<dbReference type="OrthoDB" id="359169at2759"/>
<dbReference type="Proteomes" id="UP000515125">
    <property type="component" value="Unplaced"/>
</dbReference>
<name>A0A6P6RTT9_9EIME</name>
<sequence>MFFPDPAAIACCAATCACGIGSICVYRNRQAIPHPSECYLLGLCFRKLGCHDHDKFDMLVEVHEIMNIEGNGQFSVELRAGRFFARTTQSEARKTKVEIQERLTLHVRQCEREIQVRVLRHGVIGSEPVGECRIKVKSDLIDVGFPKRQSYALMNAGKISCKIILSFHRLDTANVNLGEYQMSPLIHQALLHAQYEAEGRGEPLKIDINSMSDLQRLRFFSKVLEGPLKLMSSIGGSWIPLYFKATERRNGKWEWQYWDSKEECLSGAKKKGGYSFLAISLVLPDKYDRNTFYMRYHNHQGVHDLFFRRVDRDRNLWSNGLYEFIEKLREYLEKSPELPAAEAYLEKKRQIDEEADGKSGKHKKSGSKNLSKNPRGELAFSRSQDLLDIKRIASPRQTAATEQERPRIAELKRRMVDGLMMEAASDDSDATDTANGKQIVAWNKENASSSKPQFSKMYSLDD</sequence>
<keyword evidence="3" id="KW-1185">Reference proteome</keyword>
<evidence type="ECO:0000256" key="1">
    <source>
        <dbReference type="SAM" id="MobiDB-lite"/>
    </source>
</evidence>
<evidence type="ECO:0000313" key="4">
    <source>
        <dbReference type="RefSeq" id="XP_026191243.1"/>
    </source>
</evidence>
<dbReference type="GeneID" id="34618389"/>
<feature type="region of interest" description="Disordered" evidence="1">
    <location>
        <begin position="351"/>
        <end position="377"/>
    </location>
</feature>
<gene>
    <name evidence="4" type="primary">LOC34618389</name>
</gene>
<feature type="domain" description="CERLI1-like PH" evidence="2">
    <location>
        <begin position="225"/>
        <end position="334"/>
    </location>
</feature>